<organism evidence="8 9">
    <name type="scientific">Chironomus riparius</name>
    <dbReference type="NCBI Taxonomy" id="315576"/>
    <lineage>
        <taxon>Eukaryota</taxon>
        <taxon>Metazoa</taxon>
        <taxon>Ecdysozoa</taxon>
        <taxon>Arthropoda</taxon>
        <taxon>Hexapoda</taxon>
        <taxon>Insecta</taxon>
        <taxon>Pterygota</taxon>
        <taxon>Neoptera</taxon>
        <taxon>Endopterygota</taxon>
        <taxon>Diptera</taxon>
        <taxon>Nematocera</taxon>
        <taxon>Chironomoidea</taxon>
        <taxon>Chironomidae</taxon>
        <taxon>Chironominae</taxon>
        <taxon>Chironomus</taxon>
    </lineage>
</organism>
<evidence type="ECO:0000313" key="8">
    <source>
        <dbReference type="EMBL" id="CAG9800385.1"/>
    </source>
</evidence>
<evidence type="ECO:0000256" key="3">
    <source>
        <dbReference type="ARBA" id="ARBA00022989"/>
    </source>
</evidence>
<keyword evidence="2 5" id="KW-0812">Transmembrane</keyword>
<dbReference type="GO" id="GO:0032979">
    <property type="term" value="P:protein insertion into mitochondrial inner membrane from matrix"/>
    <property type="evidence" value="ECO:0007669"/>
    <property type="project" value="TreeGrafter"/>
</dbReference>
<feature type="domain" description="Membrane insertase YidC/Oxa/ALB C-terminal" evidence="7">
    <location>
        <begin position="79"/>
        <end position="299"/>
    </location>
</feature>
<dbReference type="CDD" id="cd20069">
    <property type="entry name" value="5TM_Oxa1-like"/>
    <property type="match status" value="1"/>
</dbReference>
<dbReference type="OrthoDB" id="2148490at2759"/>
<keyword evidence="9" id="KW-1185">Reference proteome</keyword>
<keyword evidence="4 6" id="KW-0472">Membrane</keyword>
<protein>
    <recommendedName>
        <fullName evidence="7">Membrane insertase YidC/Oxa/ALB C-terminal domain-containing protein</fullName>
    </recommendedName>
</protein>
<dbReference type="InterPro" id="IPR001708">
    <property type="entry name" value="YidC/ALB3/OXA1/COX18"/>
</dbReference>
<accession>A0A9N9RNT1</accession>
<comment type="similarity">
    <text evidence="5">Belongs to the OXA1/ALB3/YidC family.</text>
</comment>
<reference evidence="8" key="1">
    <citation type="submission" date="2022-01" db="EMBL/GenBank/DDBJ databases">
        <authorList>
            <person name="King R."/>
        </authorList>
    </citation>
    <scope>NUCLEOTIDE SEQUENCE</scope>
</reference>
<evidence type="ECO:0000259" key="7">
    <source>
        <dbReference type="Pfam" id="PF02096"/>
    </source>
</evidence>
<evidence type="ECO:0000256" key="1">
    <source>
        <dbReference type="ARBA" id="ARBA00004141"/>
    </source>
</evidence>
<dbReference type="GO" id="GO:0033617">
    <property type="term" value="P:mitochondrial respiratory chain complex IV assembly"/>
    <property type="evidence" value="ECO:0007669"/>
    <property type="project" value="TreeGrafter"/>
</dbReference>
<dbReference type="GO" id="GO:0032977">
    <property type="term" value="F:membrane insertase activity"/>
    <property type="evidence" value="ECO:0007669"/>
    <property type="project" value="InterPro"/>
</dbReference>
<evidence type="ECO:0000313" key="9">
    <source>
        <dbReference type="Proteomes" id="UP001153620"/>
    </source>
</evidence>
<evidence type="ECO:0000256" key="6">
    <source>
        <dbReference type="SAM" id="Phobius"/>
    </source>
</evidence>
<evidence type="ECO:0000256" key="4">
    <source>
        <dbReference type="ARBA" id="ARBA00023136"/>
    </source>
</evidence>
<reference evidence="8" key="2">
    <citation type="submission" date="2022-10" db="EMBL/GenBank/DDBJ databases">
        <authorList>
            <consortium name="ENA_rothamsted_submissions"/>
            <consortium name="culmorum"/>
            <person name="King R."/>
        </authorList>
    </citation>
    <scope>NUCLEOTIDE SEQUENCE</scope>
</reference>
<feature type="transmembrane region" description="Helical" evidence="6">
    <location>
        <begin position="226"/>
        <end position="246"/>
    </location>
</feature>
<gene>
    <name evidence="8" type="ORF">CHIRRI_LOCUS3328</name>
</gene>
<sequence>MNKIILERVILRKCILNTSLVVTQHPQNYNNHNGLVGMRNHQQIRNYSPGIWDSISQSAPVNYLQEITIKLHDTCGLPWWSTIILSTIILRGAITFPLALYQNKILAKVEKLSTEDMPKIAKELKFETAVAVKKFKWTEQQARVMYLKSLNKQWKQLIVKENCHPMKSAVVLIVQLPLWICQSMALRNLIFMQPDPSLLKAQIVCAEMTLGGFSWIPNLTEVDHSYILPVTLGVLNLAILEIQVMSRKIQTSGKLQKYGQYFFRGVSILMIPIAAFVPSGLALYWVASSSFGLIQNLLILHPKIRRLARIPIVNSEHERPYKHIVEKIRERMKK</sequence>
<dbReference type="PANTHER" id="PTHR12428">
    <property type="entry name" value="OXA1"/>
    <property type="match status" value="1"/>
</dbReference>
<feature type="transmembrane region" description="Helical" evidence="6">
    <location>
        <begin position="79"/>
        <end position="101"/>
    </location>
</feature>
<feature type="transmembrane region" description="Helical" evidence="6">
    <location>
        <begin position="258"/>
        <end position="276"/>
    </location>
</feature>
<dbReference type="AlphaFoldDB" id="A0A9N9RNT1"/>
<feature type="transmembrane region" description="Helical" evidence="6">
    <location>
        <begin position="169"/>
        <end position="190"/>
    </location>
</feature>
<proteinExistence type="inferred from homology"/>
<evidence type="ECO:0000256" key="2">
    <source>
        <dbReference type="ARBA" id="ARBA00022692"/>
    </source>
</evidence>
<name>A0A9N9RNT1_9DIPT</name>
<dbReference type="GO" id="GO:0005743">
    <property type="term" value="C:mitochondrial inner membrane"/>
    <property type="evidence" value="ECO:0007669"/>
    <property type="project" value="TreeGrafter"/>
</dbReference>
<dbReference type="Pfam" id="PF02096">
    <property type="entry name" value="60KD_IMP"/>
    <property type="match status" value="1"/>
</dbReference>
<evidence type="ECO:0000256" key="5">
    <source>
        <dbReference type="RuleBase" id="RU003945"/>
    </source>
</evidence>
<dbReference type="PANTHER" id="PTHR12428:SF65">
    <property type="entry name" value="CYTOCHROME C OXIDASE ASSEMBLY PROTEIN COX18, MITOCHONDRIAL"/>
    <property type="match status" value="1"/>
</dbReference>
<dbReference type="EMBL" id="OU895877">
    <property type="protein sequence ID" value="CAG9800385.1"/>
    <property type="molecule type" value="Genomic_DNA"/>
</dbReference>
<dbReference type="InterPro" id="IPR028055">
    <property type="entry name" value="YidC/Oxa/ALB_C"/>
</dbReference>
<comment type="subcellular location">
    <subcellularLocation>
        <location evidence="1 5">Membrane</location>
        <topology evidence="1 5">Multi-pass membrane protein</topology>
    </subcellularLocation>
</comment>
<keyword evidence="3 6" id="KW-1133">Transmembrane helix</keyword>
<dbReference type="Proteomes" id="UP001153620">
    <property type="component" value="Chromosome 1"/>
</dbReference>